<dbReference type="InterPro" id="IPR050641">
    <property type="entry name" value="RIFMO-like"/>
</dbReference>
<dbReference type="EMBL" id="JASWJB010000013">
    <property type="protein sequence ID" value="KAK2612697.1"/>
    <property type="molecule type" value="Genomic_DNA"/>
</dbReference>
<dbReference type="Gene3D" id="3.30.9.10">
    <property type="entry name" value="D-Amino Acid Oxidase, subunit A, domain 2"/>
    <property type="match status" value="1"/>
</dbReference>
<feature type="domain" description="FAD-binding" evidence="5">
    <location>
        <begin position="3"/>
        <end position="352"/>
    </location>
</feature>
<name>A0AAJ0D0T9_9HYPO</name>
<dbReference type="AlphaFoldDB" id="A0AAJ0D0T9"/>
<evidence type="ECO:0000256" key="3">
    <source>
        <dbReference type="ARBA" id="ARBA00022827"/>
    </source>
</evidence>
<dbReference type="InterPro" id="IPR036188">
    <property type="entry name" value="FAD/NAD-bd_sf"/>
</dbReference>
<dbReference type="PANTHER" id="PTHR43004:SF19">
    <property type="entry name" value="BINDING MONOOXYGENASE, PUTATIVE (JCVI)-RELATED"/>
    <property type="match status" value="1"/>
</dbReference>
<dbReference type="Gene3D" id="3.50.50.60">
    <property type="entry name" value="FAD/NAD(P)-binding domain"/>
    <property type="match status" value="1"/>
</dbReference>
<accession>A0AAJ0D0T9</accession>
<evidence type="ECO:0000256" key="1">
    <source>
        <dbReference type="ARBA" id="ARBA00001974"/>
    </source>
</evidence>
<proteinExistence type="predicted"/>
<dbReference type="InterPro" id="IPR002938">
    <property type="entry name" value="FAD-bd"/>
</dbReference>
<keyword evidence="3" id="KW-0274">FAD</keyword>
<dbReference type="GO" id="GO:0071949">
    <property type="term" value="F:FAD binding"/>
    <property type="evidence" value="ECO:0007669"/>
    <property type="project" value="InterPro"/>
</dbReference>
<evidence type="ECO:0000256" key="2">
    <source>
        <dbReference type="ARBA" id="ARBA00022630"/>
    </source>
</evidence>
<gene>
    <name evidence="6" type="ORF">QQS21_001314</name>
</gene>
<dbReference type="SUPFAM" id="SSF51905">
    <property type="entry name" value="FAD/NAD(P)-binding domain"/>
    <property type="match status" value="1"/>
</dbReference>
<evidence type="ECO:0000313" key="6">
    <source>
        <dbReference type="EMBL" id="KAK2612697.1"/>
    </source>
</evidence>
<protein>
    <recommendedName>
        <fullName evidence="5">FAD-binding domain-containing protein</fullName>
    </recommendedName>
</protein>
<dbReference type="Proteomes" id="UP001251528">
    <property type="component" value="Unassembled WGS sequence"/>
</dbReference>
<keyword evidence="2" id="KW-0285">Flavoprotein</keyword>
<evidence type="ECO:0000256" key="4">
    <source>
        <dbReference type="ARBA" id="ARBA00023002"/>
    </source>
</evidence>
<reference evidence="6" key="1">
    <citation type="submission" date="2023-06" db="EMBL/GenBank/DDBJ databases">
        <title>Conoideocrella luteorostrata (Hypocreales: Clavicipitaceae), a potential biocontrol fungus for elongate hemlock scale in United States Christmas tree production areas.</title>
        <authorList>
            <person name="Barrett H."/>
            <person name="Lovett B."/>
            <person name="Macias A.M."/>
            <person name="Stajich J.E."/>
            <person name="Kasson M.T."/>
        </authorList>
    </citation>
    <scope>NUCLEOTIDE SEQUENCE</scope>
    <source>
        <strain evidence="6">ARSEF 14590</strain>
    </source>
</reference>
<evidence type="ECO:0000259" key="5">
    <source>
        <dbReference type="Pfam" id="PF01494"/>
    </source>
</evidence>
<comment type="caution">
    <text evidence="6">The sequence shown here is derived from an EMBL/GenBank/DDBJ whole genome shotgun (WGS) entry which is preliminary data.</text>
</comment>
<keyword evidence="4" id="KW-0560">Oxidoreductase</keyword>
<dbReference type="GO" id="GO:0016709">
    <property type="term" value="F:oxidoreductase activity, acting on paired donors, with incorporation or reduction of molecular oxygen, NAD(P)H as one donor, and incorporation of one atom of oxygen"/>
    <property type="evidence" value="ECO:0007669"/>
    <property type="project" value="UniProtKB-ARBA"/>
</dbReference>
<dbReference type="PANTHER" id="PTHR43004">
    <property type="entry name" value="TRK SYSTEM POTASSIUM UPTAKE PROTEIN"/>
    <property type="match status" value="1"/>
</dbReference>
<evidence type="ECO:0000313" key="7">
    <source>
        <dbReference type="Proteomes" id="UP001251528"/>
    </source>
</evidence>
<dbReference type="PRINTS" id="PR00420">
    <property type="entry name" value="RNGMNOXGNASE"/>
</dbReference>
<organism evidence="6 7">
    <name type="scientific">Conoideocrella luteorostrata</name>
    <dbReference type="NCBI Taxonomy" id="1105319"/>
    <lineage>
        <taxon>Eukaryota</taxon>
        <taxon>Fungi</taxon>
        <taxon>Dikarya</taxon>
        <taxon>Ascomycota</taxon>
        <taxon>Pezizomycotina</taxon>
        <taxon>Sordariomycetes</taxon>
        <taxon>Hypocreomycetidae</taxon>
        <taxon>Hypocreales</taxon>
        <taxon>Clavicipitaceae</taxon>
        <taxon>Conoideocrella</taxon>
    </lineage>
</organism>
<keyword evidence="7" id="KW-1185">Reference proteome</keyword>
<comment type="cofactor">
    <cofactor evidence="1">
        <name>FAD</name>
        <dbReference type="ChEBI" id="CHEBI:57692"/>
    </cofactor>
</comment>
<dbReference type="Pfam" id="PF01494">
    <property type="entry name" value="FAD_binding_3"/>
    <property type="match status" value="1"/>
</dbReference>
<sequence>MTETDVLISGAGPTGLVLALWLSKLNIKVRIIDKAEQLATSTRAIAVQSRTLELYDQLDPELTKNMIEMAHQLEAFNIWMNDSWVVRLPIAEAGAGLTPHPTAALISQHEHEKLLRNRLRDRFGVSVELQTELMEFFEDDESGRIKARVHTSSGQETIYAKFIAGCDGAHSAVRKTLDIPFSGGTYEQVFYVADVNATGRLMDGEAHVHLESSDVVAVFPLPGGNRARLIGTVQHDKIPVDARSASRNLNFEDVSSSALERTNLTVDRVNWFSSYRVHHRVADSFHRGRAFLLGDAAHVHSPVGGQGMNTGIGDAVNLAWKLAAVVKGEAGMNLLETYGEERRNFANKLVHTTDGAFTLITKEGWLAQFVRAWIIPLVAPIVTSFRSVQRAVYKTGAQFSLHYRDMTLSSGRVGGIQGGDRLPWVFTDGVSNFESLCTKWQIHVYGKANDVLIRWCKKHEVPLSEYPWRMELASSGLVRDAVYVLRPDSYVALVDKGADPRVIEIYFANRQIRLPA</sequence>